<proteinExistence type="inferred from homology"/>
<organism evidence="11 12">
    <name type="scientific">Clostridium senegalense</name>
    <dbReference type="NCBI Taxonomy" id="1465809"/>
    <lineage>
        <taxon>Bacteria</taxon>
        <taxon>Bacillati</taxon>
        <taxon>Bacillota</taxon>
        <taxon>Clostridia</taxon>
        <taxon>Eubacteriales</taxon>
        <taxon>Clostridiaceae</taxon>
        <taxon>Clostridium</taxon>
    </lineage>
</organism>
<evidence type="ECO:0000256" key="7">
    <source>
        <dbReference type="ARBA" id="ARBA00022989"/>
    </source>
</evidence>
<evidence type="ECO:0000256" key="9">
    <source>
        <dbReference type="ARBA" id="ARBA00023251"/>
    </source>
</evidence>
<feature type="transmembrane region" description="Helical" evidence="10">
    <location>
        <begin position="238"/>
        <end position="260"/>
    </location>
</feature>
<feature type="transmembrane region" description="Helical" evidence="10">
    <location>
        <begin position="322"/>
        <end position="346"/>
    </location>
</feature>
<keyword evidence="7 10" id="KW-1133">Transmembrane helix</keyword>
<gene>
    <name evidence="11" type="ORF">G3M99_14395</name>
</gene>
<feature type="transmembrane region" description="Helical" evidence="10">
    <location>
        <begin position="96"/>
        <end position="116"/>
    </location>
</feature>
<name>A0A6M0H8V4_9CLOT</name>
<accession>A0A6M0H8V4</accession>
<dbReference type="CDD" id="cd13143">
    <property type="entry name" value="MATE_MepA_like"/>
    <property type="match status" value="1"/>
</dbReference>
<feature type="transmembrane region" description="Helical" evidence="10">
    <location>
        <begin position="388"/>
        <end position="410"/>
    </location>
</feature>
<feature type="transmembrane region" description="Helical" evidence="10">
    <location>
        <begin position="167"/>
        <end position="186"/>
    </location>
</feature>
<keyword evidence="6 10" id="KW-0812">Transmembrane</keyword>
<dbReference type="PANTHER" id="PTHR43823">
    <property type="entry name" value="SPORULATION PROTEIN YKVU"/>
    <property type="match status" value="1"/>
</dbReference>
<feature type="transmembrane region" description="Helical" evidence="10">
    <location>
        <begin position="272"/>
        <end position="292"/>
    </location>
</feature>
<comment type="caution">
    <text evidence="11">The sequence shown here is derived from an EMBL/GenBank/DDBJ whole genome shotgun (WGS) entry which is preliminary data.</text>
</comment>
<sequence length="458" mass="50796">MSNSVDAVATKSALRKKFLHYLFPSVIAMWVYSIYTMVDGMFVGRVVGPIALAAVNIAMPYVNFVFASSMFFSTGASTIISISLGKNNNKDANEIFTLNLVAMIVFSLTISILSYINIDKLALFLGATENTLPFVISYLKIIIVFNTFFIVSYCLEVLTKTDGYPYLAIIGVVLSAITNIVLDYLFVIKLNRGVEGAAVATGISQVISTIFFFSHFCRKVSKLKLTKFKFKFNTIKRIILIGFPDAITELTSGVVILLFNQSILKYIGENGIVSYSVICYVSTLVLMTMIGITQGMQPLSSFYFGKEDNTSIKQLLKMSFKAITFASILIFTISIIFANEIVNIFISKENLELFSYSVKSFRIYSFSFLILGYNILISGFSSSIEKPIYATIISLSRGLILVSIVLLVMINMFGGSGIWFTTIISEGLCLVISFFVIKKSLIYINSNEPDDSLEIDCS</sequence>
<evidence type="ECO:0000256" key="6">
    <source>
        <dbReference type="ARBA" id="ARBA00022692"/>
    </source>
</evidence>
<evidence type="ECO:0000313" key="11">
    <source>
        <dbReference type="EMBL" id="NEU06022.1"/>
    </source>
</evidence>
<protein>
    <recommendedName>
        <fullName evidence="3">Multidrug export protein MepA</fullName>
    </recommendedName>
</protein>
<dbReference type="InterPro" id="IPR048279">
    <property type="entry name" value="MdtK-like"/>
</dbReference>
<dbReference type="GO" id="GO:0005886">
    <property type="term" value="C:plasma membrane"/>
    <property type="evidence" value="ECO:0007669"/>
    <property type="project" value="UniProtKB-SubCell"/>
</dbReference>
<dbReference type="Pfam" id="PF01554">
    <property type="entry name" value="MatE"/>
    <property type="match status" value="2"/>
</dbReference>
<keyword evidence="9" id="KW-0046">Antibiotic resistance</keyword>
<dbReference type="RefSeq" id="WP_199870592.1">
    <property type="nucleotide sequence ID" value="NZ_JAAGPU010000031.1"/>
</dbReference>
<feature type="transmembrane region" description="Helical" evidence="10">
    <location>
        <begin position="361"/>
        <end position="381"/>
    </location>
</feature>
<dbReference type="EMBL" id="JAAGPU010000031">
    <property type="protein sequence ID" value="NEU06022.1"/>
    <property type="molecule type" value="Genomic_DNA"/>
</dbReference>
<feature type="transmembrane region" description="Helical" evidence="10">
    <location>
        <begin position="198"/>
        <end position="217"/>
    </location>
</feature>
<dbReference type="InterPro" id="IPR051327">
    <property type="entry name" value="MATE_MepA_subfamily"/>
</dbReference>
<dbReference type="AlphaFoldDB" id="A0A6M0H8V4"/>
<dbReference type="GO" id="GO:0046677">
    <property type="term" value="P:response to antibiotic"/>
    <property type="evidence" value="ECO:0007669"/>
    <property type="project" value="UniProtKB-KW"/>
</dbReference>
<evidence type="ECO:0000313" key="12">
    <source>
        <dbReference type="Proteomes" id="UP000481872"/>
    </source>
</evidence>
<keyword evidence="4" id="KW-0813">Transport</keyword>
<dbReference type="GO" id="GO:0015297">
    <property type="term" value="F:antiporter activity"/>
    <property type="evidence" value="ECO:0007669"/>
    <property type="project" value="InterPro"/>
</dbReference>
<dbReference type="PANTHER" id="PTHR43823:SF3">
    <property type="entry name" value="MULTIDRUG EXPORT PROTEIN MEPA"/>
    <property type="match status" value="1"/>
</dbReference>
<feature type="transmembrane region" description="Helical" evidence="10">
    <location>
        <begin position="18"/>
        <end position="35"/>
    </location>
</feature>
<dbReference type="InterPro" id="IPR045070">
    <property type="entry name" value="MATE_MepA-like"/>
</dbReference>
<feature type="transmembrane region" description="Helical" evidence="10">
    <location>
        <begin position="136"/>
        <end position="155"/>
    </location>
</feature>
<dbReference type="PIRSF" id="PIRSF006603">
    <property type="entry name" value="DinF"/>
    <property type="match status" value="1"/>
</dbReference>
<feature type="transmembrane region" description="Helical" evidence="10">
    <location>
        <begin position="65"/>
        <end position="84"/>
    </location>
</feature>
<dbReference type="InterPro" id="IPR002528">
    <property type="entry name" value="MATE_fam"/>
</dbReference>
<evidence type="ECO:0000256" key="3">
    <source>
        <dbReference type="ARBA" id="ARBA00022106"/>
    </source>
</evidence>
<comment type="subcellular location">
    <subcellularLocation>
        <location evidence="1">Cell membrane</location>
        <topology evidence="1">Multi-pass membrane protein</topology>
    </subcellularLocation>
</comment>
<dbReference type="Proteomes" id="UP000481872">
    <property type="component" value="Unassembled WGS sequence"/>
</dbReference>
<evidence type="ECO:0000256" key="5">
    <source>
        <dbReference type="ARBA" id="ARBA00022475"/>
    </source>
</evidence>
<keyword evidence="8 10" id="KW-0472">Membrane</keyword>
<keyword evidence="12" id="KW-1185">Reference proteome</keyword>
<comment type="similarity">
    <text evidence="2">Belongs to the multi antimicrobial extrusion (MATE) (TC 2.A.66.1) family. MepA subfamily.</text>
</comment>
<feature type="transmembrane region" description="Helical" evidence="10">
    <location>
        <begin position="416"/>
        <end position="437"/>
    </location>
</feature>
<dbReference type="GO" id="GO:0042910">
    <property type="term" value="F:xenobiotic transmembrane transporter activity"/>
    <property type="evidence" value="ECO:0007669"/>
    <property type="project" value="InterPro"/>
</dbReference>
<evidence type="ECO:0000256" key="8">
    <source>
        <dbReference type="ARBA" id="ARBA00023136"/>
    </source>
</evidence>
<evidence type="ECO:0000256" key="1">
    <source>
        <dbReference type="ARBA" id="ARBA00004651"/>
    </source>
</evidence>
<evidence type="ECO:0000256" key="10">
    <source>
        <dbReference type="SAM" id="Phobius"/>
    </source>
</evidence>
<keyword evidence="5" id="KW-1003">Cell membrane</keyword>
<evidence type="ECO:0000256" key="4">
    <source>
        <dbReference type="ARBA" id="ARBA00022448"/>
    </source>
</evidence>
<reference evidence="11 12" key="1">
    <citation type="submission" date="2020-02" db="EMBL/GenBank/DDBJ databases">
        <title>Genome assembly of a novel Clostridium senegalense strain.</title>
        <authorList>
            <person name="Gupta T.B."/>
            <person name="Jauregui R."/>
            <person name="Maclean P."/>
            <person name="Nawarathana A."/>
            <person name="Brightwell G."/>
        </authorList>
    </citation>
    <scope>NUCLEOTIDE SEQUENCE [LARGE SCALE GENOMIC DNA]</scope>
    <source>
        <strain evidence="11 12">AGRFS4</strain>
    </source>
</reference>
<evidence type="ECO:0000256" key="2">
    <source>
        <dbReference type="ARBA" id="ARBA00008417"/>
    </source>
</evidence>